<feature type="compositionally biased region" description="Basic and acidic residues" evidence="1">
    <location>
        <begin position="125"/>
        <end position="143"/>
    </location>
</feature>
<protein>
    <submittedName>
        <fullName evidence="2">Uncharacterized protein</fullName>
    </submittedName>
</protein>
<gene>
    <name evidence="2" type="ORF">Tco_1113586</name>
</gene>
<dbReference type="Proteomes" id="UP001151760">
    <property type="component" value="Unassembled WGS sequence"/>
</dbReference>
<reference evidence="2" key="2">
    <citation type="submission" date="2022-01" db="EMBL/GenBank/DDBJ databases">
        <authorList>
            <person name="Yamashiro T."/>
            <person name="Shiraishi A."/>
            <person name="Satake H."/>
            <person name="Nakayama K."/>
        </authorList>
    </citation>
    <scope>NUCLEOTIDE SEQUENCE</scope>
</reference>
<reference evidence="2" key="1">
    <citation type="journal article" date="2022" name="Int. J. Mol. Sci.">
        <title>Draft Genome of Tanacetum Coccineum: Genomic Comparison of Closely Related Tanacetum-Family Plants.</title>
        <authorList>
            <person name="Yamashiro T."/>
            <person name="Shiraishi A."/>
            <person name="Nakayama K."/>
            <person name="Satake H."/>
        </authorList>
    </citation>
    <scope>NUCLEOTIDE SEQUENCE</scope>
</reference>
<keyword evidence="3" id="KW-1185">Reference proteome</keyword>
<feature type="region of interest" description="Disordered" evidence="1">
    <location>
        <begin position="125"/>
        <end position="187"/>
    </location>
</feature>
<evidence type="ECO:0000313" key="2">
    <source>
        <dbReference type="EMBL" id="GJU03248.1"/>
    </source>
</evidence>
<dbReference type="EMBL" id="BQNB010021133">
    <property type="protein sequence ID" value="GJU03248.1"/>
    <property type="molecule type" value="Genomic_DNA"/>
</dbReference>
<feature type="compositionally biased region" description="Low complexity" evidence="1">
    <location>
        <begin position="163"/>
        <end position="187"/>
    </location>
</feature>
<name>A0ABQ5ISL4_9ASTR</name>
<organism evidence="2 3">
    <name type="scientific">Tanacetum coccineum</name>
    <dbReference type="NCBI Taxonomy" id="301880"/>
    <lineage>
        <taxon>Eukaryota</taxon>
        <taxon>Viridiplantae</taxon>
        <taxon>Streptophyta</taxon>
        <taxon>Embryophyta</taxon>
        <taxon>Tracheophyta</taxon>
        <taxon>Spermatophyta</taxon>
        <taxon>Magnoliopsida</taxon>
        <taxon>eudicotyledons</taxon>
        <taxon>Gunneridae</taxon>
        <taxon>Pentapetalae</taxon>
        <taxon>asterids</taxon>
        <taxon>campanulids</taxon>
        <taxon>Asterales</taxon>
        <taxon>Asteraceae</taxon>
        <taxon>Asteroideae</taxon>
        <taxon>Anthemideae</taxon>
        <taxon>Anthemidinae</taxon>
        <taxon>Tanacetum</taxon>
    </lineage>
</organism>
<evidence type="ECO:0000313" key="3">
    <source>
        <dbReference type="Proteomes" id="UP001151760"/>
    </source>
</evidence>
<sequence length="187" mass="21254">MKSRHLELRNVDHSLAICATIKSEVPTIIKEYLGTSLDNTLYKKPQKSATDIRKIKMEQAGNQQETKYTITLFDTAELQEFDQKRTLFETMTKTKSFNKNTTHKALYHALMESILEDEDAMDKGVADRFKKRKPDDTDRDEGPSVRPDQGLKRKKMGKYTEPSQKAKSTGTSKGTSKSQPKSTGKFA</sequence>
<evidence type="ECO:0000256" key="1">
    <source>
        <dbReference type="SAM" id="MobiDB-lite"/>
    </source>
</evidence>
<proteinExistence type="predicted"/>
<accession>A0ABQ5ISL4</accession>
<comment type="caution">
    <text evidence="2">The sequence shown here is derived from an EMBL/GenBank/DDBJ whole genome shotgun (WGS) entry which is preliminary data.</text>
</comment>